<dbReference type="Gene3D" id="3.40.50.720">
    <property type="entry name" value="NAD(P)-binding Rossmann-like Domain"/>
    <property type="match status" value="1"/>
</dbReference>
<comment type="caution">
    <text evidence="4">The sequence shown here is derived from an EMBL/GenBank/DDBJ whole genome shotgun (WGS) entry which is preliminary data.</text>
</comment>
<reference evidence="4 5" key="1">
    <citation type="submission" date="2013-03" db="EMBL/GenBank/DDBJ databases">
        <title>The Genome Sequence of Capronia epimyces CBS 606.96.</title>
        <authorList>
            <consortium name="The Broad Institute Genomics Platform"/>
            <person name="Cuomo C."/>
            <person name="de Hoog S."/>
            <person name="Gorbushina A."/>
            <person name="Walker B."/>
            <person name="Young S.K."/>
            <person name="Zeng Q."/>
            <person name="Gargeya S."/>
            <person name="Fitzgerald M."/>
            <person name="Haas B."/>
            <person name="Abouelleil A."/>
            <person name="Allen A.W."/>
            <person name="Alvarado L."/>
            <person name="Arachchi H.M."/>
            <person name="Berlin A.M."/>
            <person name="Chapman S.B."/>
            <person name="Gainer-Dewar J."/>
            <person name="Goldberg J."/>
            <person name="Griggs A."/>
            <person name="Gujja S."/>
            <person name="Hansen M."/>
            <person name="Howarth C."/>
            <person name="Imamovic A."/>
            <person name="Ireland A."/>
            <person name="Larimer J."/>
            <person name="McCowan C."/>
            <person name="Murphy C."/>
            <person name="Pearson M."/>
            <person name="Poon T.W."/>
            <person name="Priest M."/>
            <person name="Roberts A."/>
            <person name="Saif S."/>
            <person name="Shea T."/>
            <person name="Sisk P."/>
            <person name="Sykes S."/>
            <person name="Wortman J."/>
            <person name="Nusbaum C."/>
            <person name="Birren B."/>
        </authorList>
    </citation>
    <scope>NUCLEOTIDE SEQUENCE [LARGE SCALE GENOMIC DNA]</scope>
    <source>
        <strain evidence="4 5">CBS 606.96</strain>
    </source>
</reference>
<dbReference type="GO" id="GO:0016491">
    <property type="term" value="F:oxidoreductase activity"/>
    <property type="evidence" value="ECO:0007669"/>
    <property type="project" value="UniProtKB-KW"/>
</dbReference>
<evidence type="ECO:0008006" key="6">
    <source>
        <dbReference type="Google" id="ProtNLM"/>
    </source>
</evidence>
<dbReference type="CDD" id="cd05233">
    <property type="entry name" value="SDR_c"/>
    <property type="match status" value="1"/>
</dbReference>
<dbReference type="eggNOG" id="KOG0725">
    <property type="taxonomic scope" value="Eukaryota"/>
</dbReference>
<proteinExistence type="inferred from homology"/>
<dbReference type="STRING" id="1182542.W9XWZ3"/>
<organism evidence="4 5">
    <name type="scientific">Capronia epimyces CBS 606.96</name>
    <dbReference type="NCBI Taxonomy" id="1182542"/>
    <lineage>
        <taxon>Eukaryota</taxon>
        <taxon>Fungi</taxon>
        <taxon>Dikarya</taxon>
        <taxon>Ascomycota</taxon>
        <taxon>Pezizomycotina</taxon>
        <taxon>Eurotiomycetes</taxon>
        <taxon>Chaetothyriomycetidae</taxon>
        <taxon>Chaetothyriales</taxon>
        <taxon>Herpotrichiellaceae</taxon>
        <taxon>Capronia</taxon>
    </lineage>
</organism>
<accession>W9XWZ3</accession>
<name>W9XWZ3_9EURO</name>
<dbReference type="HOGENOM" id="CLU_010194_1_0_1"/>
<dbReference type="Proteomes" id="UP000019478">
    <property type="component" value="Unassembled WGS sequence"/>
</dbReference>
<dbReference type="AlphaFoldDB" id="W9XWZ3"/>
<dbReference type="SUPFAM" id="SSF51735">
    <property type="entry name" value="NAD(P)-binding Rossmann-fold domains"/>
    <property type="match status" value="1"/>
</dbReference>
<dbReference type="EMBL" id="AMGY01000004">
    <property type="protein sequence ID" value="EXJ85087.1"/>
    <property type="molecule type" value="Genomic_DNA"/>
</dbReference>
<keyword evidence="5" id="KW-1185">Reference proteome</keyword>
<evidence type="ECO:0000256" key="2">
    <source>
        <dbReference type="ARBA" id="ARBA00022857"/>
    </source>
</evidence>
<dbReference type="PRINTS" id="PR00081">
    <property type="entry name" value="GDHRDH"/>
</dbReference>
<dbReference type="PANTHER" id="PTHR24321">
    <property type="entry name" value="DEHYDROGENASES, SHORT CHAIN"/>
    <property type="match status" value="1"/>
</dbReference>
<keyword evidence="3" id="KW-0560">Oxidoreductase</keyword>
<dbReference type="Pfam" id="PF13561">
    <property type="entry name" value="adh_short_C2"/>
    <property type="match status" value="1"/>
</dbReference>
<dbReference type="FunFam" id="3.40.50.720:FF:000084">
    <property type="entry name" value="Short-chain dehydrogenase reductase"/>
    <property type="match status" value="1"/>
</dbReference>
<comment type="similarity">
    <text evidence="1">Belongs to the short-chain dehydrogenases/reductases (SDR) family.</text>
</comment>
<evidence type="ECO:0000256" key="3">
    <source>
        <dbReference type="ARBA" id="ARBA00023002"/>
    </source>
</evidence>
<dbReference type="InterPro" id="IPR036291">
    <property type="entry name" value="NAD(P)-bd_dom_sf"/>
</dbReference>
<dbReference type="PRINTS" id="PR00080">
    <property type="entry name" value="SDRFAMILY"/>
</dbReference>
<dbReference type="PANTHER" id="PTHR24321:SF12">
    <property type="entry name" value="SHORT-CHAIN DEHYDROGENASE_REDUCTASE FAMILY, PUTATIVE (AFU_ORTHOLOGUE AFUA_5G14340)-RELATED"/>
    <property type="match status" value="1"/>
</dbReference>
<evidence type="ECO:0000313" key="4">
    <source>
        <dbReference type="EMBL" id="EXJ85087.1"/>
    </source>
</evidence>
<evidence type="ECO:0000256" key="1">
    <source>
        <dbReference type="ARBA" id="ARBA00006484"/>
    </source>
</evidence>
<gene>
    <name evidence="4" type="ORF">A1O3_05762</name>
</gene>
<evidence type="ECO:0000313" key="5">
    <source>
        <dbReference type="Proteomes" id="UP000019478"/>
    </source>
</evidence>
<dbReference type="RefSeq" id="XP_007734072.1">
    <property type="nucleotide sequence ID" value="XM_007735882.1"/>
</dbReference>
<dbReference type="InterPro" id="IPR002347">
    <property type="entry name" value="SDR_fam"/>
</dbReference>
<dbReference type="OrthoDB" id="5840532at2759"/>
<sequence>MASLLKGVGFITGAASGIGKATAFSFARHGVKALAIADLNASAIKDVSAEIKKSFPQVEVLPLQLNVADEKQVDSAIAQAVSQFGRIDYAVNNAGIGGALAQSTDLAASDWQKVLDVNLSGVWLTSRAEIRQMLKQEPLEPNSHRYGRGAIVNMASILGVVGAASYTPVVAYAASKHAVLGLTKTDALSYAKQGIRVNAICPGYVATPLLSGEIDLGPLQKEIDRTPLGRLADPEEIADSITFLVSPLSSYMQGAALLVDG</sequence>
<dbReference type="GeneID" id="19169872"/>
<keyword evidence="2" id="KW-0521">NADP</keyword>
<protein>
    <recommendedName>
        <fullName evidence="6">3-oxoacyl-[acyl-carrier protein] reductase</fullName>
    </recommendedName>
</protein>